<feature type="region of interest" description="Disordered" evidence="14">
    <location>
        <begin position="40"/>
        <end position="75"/>
    </location>
</feature>
<keyword evidence="16" id="KW-1185">Reference proteome</keyword>
<dbReference type="Pfam" id="PF08738">
    <property type="entry name" value="Gon7"/>
    <property type="match status" value="1"/>
</dbReference>
<evidence type="ECO:0000256" key="7">
    <source>
        <dbReference type="ARBA" id="ARBA00022694"/>
    </source>
</evidence>
<evidence type="ECO:0000256" key="12">
    <source>
        <dbReference type="ARBA" id="ARBA00023242"/>
    </source>
</evidence>
<evidence type="ECO:0000256" key="5">
    <source>
        <dbReference type="ARBA" id="ARBA00019746"/>
    </source>
</evidence>
<dbReference type="GeneID" id="54402945"/>
<evidence type="ECO:0000313" key="16">
    <source>
        <dbReference type="Proteomes" id="UP000799771"/>
    </source>
</evidence>
<protein>
    <recommendedName>
        <fullName evidence="5">EKC/KEOPS complex subunit GON7</fullName>
    </recommendedName>
</protein>
<evidence type="ECO:0000256" key="8">
    <source>
        <dbReference type="ARBA" id="ARBA00022895"/>
    </source>
</evidence>
<dbReference type="GO" id="GO:0005634">
    <property type="term" value="C:nucleus"/>
    <property type="evidence" value="ECO:0007669"/>
    <property type="project" value="UniProtKB-SubCell"/>
</dbReference>
<dbReference type="EMBL" id="ML977503">
    <property type="protein sequence ID" value="KAF2130705.1"/>
    <property type="molecule type" value="Genomic_DNA"/>
</dbReference>
<evidence type="ECO:0000313" key="15">
    <source>
        <dbReference type="EMBL" id="KAF2130705.1"/>
    </source>
</evidence>
<keyword evidence="8" id="KW-0779">Telomere</keyword>
<dbReference type="InterPro" id="IPR014849">
    <property type="entry name" value="EKC/KEOPS_Gon7"/>
</dbReference>
<evidence type="ECO:0000256" key="1">
    <source>
        <dbReference type="ARBA" id="ARBA00004123"/>
    </source>
</evidence>
<evidence type="ECO:0000256" key="2">
    <source>
        <dbReference type="ARBA" id="ARBA00004574"/>
    </source>
</evidence>
<evidence type="ECO:0000256" key="4">
    <source>
        <dbReference type="ARBA" id="ARBA00011534"/>
    </source>
</evidence>
<evidence type="ECO:0000256" key="14">
    <source>
        <dbReference type="SAM" id="MobiDB-lite"/>
    </source>
</evidence>
<feature type="compositionally biased region" description="Basic and acidic residues" evidence="14">
    <location>
        <begin position="100"/>
        <end position="114"/>
    </location>
</feature>
<evidence type="ECO:0000256" key="11">
    <source>
        <dbReference type="ARBA" id="ARBA00023163"/>
    </source>
</evidence>
<evidence type="ECO:0000256" key="6">
    <source>
        <dbReference type="ARBA" id="ARBA00022454"/>
    </source>
</evidence>
<organism evidence="15 16">
    <name type="scientific">Dothidotthia symphoricarpi CBS 119687</name>
    <dbReference type="NCBI Taxonomy" id="1392245"/>
    <lineage>
        <taxon>Eukaryota</taxon>
        <taxon>Fungi</taxon>
        <taxon>Dikarya</taxon>
        <taxon>Ascomycota</taxon>
        <taxon>Pezizomycotina</taxon>
        <taxon>Dothideomycetes</taxon>
        <taxon>Pleosporomycetidae</taxon>
        <taxon>Pleosporales</taxon>
        <taxon>Dothidotthiaceae</taxon>
        <taxon>Dothidotthia</taxon>
    </lineage>
</organism>
<dbReference type="Proteomes" id="UP000799771">
    <property type="component" value="Unassembled WGS sequence"/>
</dbReference>
<name>A0A6A6AHY2_9PLEO</name>
<keyword evidence="12" id="KW-0539">Nucleus</keyword>
<comment type="similarity">
    <text evidence="3">Belongs to the GON7 family.</text>
</comment>
<gene>
    <name evidence="15" type="ORF">P153DRAFT_203543</name>
</gene>
<reference evidence="15" key="1">
    <citation type="journal article" date="2020" name="Stud. Mycol.">
        <title>101 Dothideomycetes genomes: a test case for predicting lifestyles and emergence of pathogens.</title>
        <authorList>
            <person name="Haridas S."/>
            <person name="Albert R."/>
            <person name="Binder M."/>
            <person name="Bloem J."/>
            <person name="Labutti K."/>
            <person name="Salamov A."/>
            <person name="Andreopoulos B."/>
            <person name="Baker S."/>
            <person name="Barry K."/>
            <person name="Bills G."/>
            <person name="Bluhm B."/>
            <person name="Cannon C."/>
            <person name="Castanera R."/>
            <person name="Culley D."/>
            <person name="Daum C."/>
            <person name="Ezra D."/>
            <person name="Gonzalez J."/>
            <person name="Henrissat B."/>
            <person name="Kuo A."/>
            <person name="Liang C."/>
            <person name="Lipzen A."/>
            <person name="Lutzoni F."/>
            <person name="Magnuson J."/>
            <person name="Mondo S."/>
            <person name="Nolan M."/>
            <person name="Ohm R."/>
            <person name="Pangilinan J."/>
            <person name="Park H.-J."/>
            <person name="Ramirez L."/>
            <person name="Alfaro M."/>
            <person name="Sun H."/>
            <person name="Tritt A."/>
            <person name="Yoshinaga Y."/>
            <person name="Zwiers L.-H."/>
            <person name="Turgeon B."/>
            <person name="Goodwin S."/>
            <person name="Spatafora J."/>
            <person name="Crous P."/>
            <person name="Grigoriev I."/>
        </authorList>
    </citation>
    <scope>NUCLEOTIDE SEQUENCE</scope>
    <source>
        <strain evidence="15">CBS 119687</strain>
    </source>
</reference>
<comment type="subcellular location">
    <subcellularLocation>
        <location evidence="2">Chromosome</location>
        <location evidence="2">Telomere</location>
    </subcellularLocation>
    <subcellularLocation>
        <location evidence="1">Nucleus</location>
    </subcellularLocation>
</comment>
<dbReference type="GO" id="GO:0000781">
    <property type="term" value="C:chromosome, telomeric region"/>
    <property type="evidence" value="ECO:0007669"/>
    <property type="project" value="UniProtKB-SubCell"/>
</dbReference>
<evidence type="ECO:0000256" key="10">
    <source>
        <dbReference type="ARBA" id="ARBA00023159"/>
    </source>
</evidence>
<evidence type="ECO:0000256" key="3">
    <source>
        <dbReference type="ARBA" id="ARBA00008529"/>
    </source>
</evidence>
<keyword evidence="7" id="KW-0819">tRNA processing</keyword>
<comment type="function">
    <text evidence="13">Component of the EKC/KEOPS complex that is required for the formation of a threonylcarbamoyl group on adenosine at position 37 (t(6)A37) in tRNAs that read codons beginning with adenine. The complex is probably involved in the transfer of the threonylcarbamoyl moiety of threonylcarbamoyl-AMP (TC-AMP) to the N6 group of A37. GON7 likely plays a supporting role to the catalytic subunit KAE1 in the complex. The EKC/KEOPS complex also promotes both telomere uncapping and telomere elongation. The complex is required for efficient recruitment of transcriptional coactivators.</text>
</comment>
<keyword evidence="6" id="KW-0158">Chromosome</keyword>
<dbReference type="GO" id="GO:0008033">
    <property type="term" value="P:tRNA processing"/>
    <property type="evidence" value="ECO:0007669"/>
    <property type="project" value="UniProtKB-KW"/>
</dbReference>
<keyword evidence="9" id="KW-0805">Transcription regulation</keyword>
<accession>A0A6A6AHY2</accession>
<feature type="region of interest" description="Disordered" evidence="14">
    <location>
        <begin position="100"/>
        <end position="123"/>
    </location>
</feature>
<dbReference type="RefSeq" id="XP_033525092.1">
    <property type="nucleotide sequence ID" value="XM_033662513.1"/>
</dbReference>
<evidence type="ECO:0000256" key="9">
    <source>
        <dbReference type="ARBA" id="ARBA00023015"/>
    </source>
</evidence>
<proteinExistence type="inferred from homology"/>
<evidence type="ECO:0000256" key="13">
    <source>
        <dbReference type="ARBA" id="ARBA00025393"/>
    </source>
</evidence>
<comment type="subunit">
    <text evidence="4">Component of the EKC/KEOPS complex composed of at least BUD32, CGI121, GON7, KAE1 and PCC1; the whole complex dimerizes.</text>
</comment>
<keyword evidence="11" id="KW-0804">Transcription</keyword>
<dbReference type="AlphaFoldDB" id="A0A6A6AHY2"/>
<sequence length="123" mass="13115">MGLDRAYLSVVLPDYSAPPPPQTTSISTPIPQFTAKMATPTATATATYTSPTSTSSPFQFTSPLSLPSSSASQTAHLSALQTSLKELQSTINDFLTQKMASDKDADAKHAKDEENYGEEVVEE</sequence>
<keyword evidence="10" id="KW-0010">Activator</keyword>